<dbReference type="PROSITE" id="PS51505">
    <property type="entry name" value="SCA7"/>
    <property type="match status" value="1"/>
</dbReference>
<dbReference type="Proteomes" id="UP001166286">
    <property type="component" value="Unassembled WGS sequence"/>
</dbReference>
<dbReference type="InterPro" id="IPR013243">
    <property type="entry name" value="SCA7_dom"/>
</dbReference>
<evidence type="ECO:0000256" key="1">
    <source>
        <dbReference type="SAM" id="MobiDB-lite"/>
    </source>
</evidence>
<feature type="region of interest" description="Disordered" evidence="1">
    <location>
        <begin position="407"/>
        <end position="434"/>
    </location>
</feature>
<keyword evidence="4" id="KW-1185">Reference proteome</keyword>
<dbReference type="PANTHER" id="PTHR47805:SF1">
    <property type="entry name" value="SAGA-ASSOCIATED FACTOR 73"/>
    <property type="match status" value="1"/>
</dbReference>
<dbReference type="GO" id="GO:0006357">
    <property type="term" value="P:regulation of transcription by RNA polymerase II"/>
    <property type="evidence" value="ECO:0007669"/>
    <property type="project" value="TreeGrafter"/>
</dbReference>
<feature type="compositionally biased region" description="Basic and acidic residues" evidence="1">
    <location>
        <begin position="104"/>
        <end position="118"/>
    </location>
</feature>
<dbReference type="PANTHER" id="PTHR47805">
    <property type="entry name" value="SAGA-ASSOCIATED FACTOR 73"/>
    <property type="match status" value="1"/>
</dbReference>
<feature type="compositionally biased region" description="Basic and acidic residues" evidence="1">
    <location>
        <begin position="126"/>
        <end position="149"/>
    </location>
</feature>
<dbReference type="Pfam" id="PF08313">
    <property type="entry name" value="SCA7"/>
    <property type="match status" value="1"/>
</dbReference>
<protein>
    <recommendedName>
        <fullName evidence="2">SCA7 domain-containing protein</fullName>
    </recommendedName>
</protein>
<comment type="caution">
    <text evidence="3">The sequence shown here is derived from an EMBL/GenBank/DDBJ whole genome shotgun (WGS) entry which is preliminary data.</text>
</comment>
<dbReference type="GO" id="GO:1904802">
    <property type="term" value="P:RITS complex assembly"/>
    <property type="evidence" value="ECO:0007669"/>
    <property type="project" value="TreeGrafter"/>
</dbReference>
<dbReference type="Gene3D" id="6.10.140.670">
    <property type="match status" value="1"/>
</dbReference>
<feature type="region of interest" description="Disordered" evidence="1">
    <location>
        <begin position="1"/>
        <end position="233"/>
    </location>
</feature>
<dbReference type="GO" id="GO:0000124">
    <property type="term" value="C:SAGA complex"/>
    <property type="evidence" value="ECO:0007669"/>
    <property type="project" value="InterPro"/>
</dbReference>
<feature type="domain" description="SCA7" evidence="2">
    <location>
        <begin position="222"/>
        <end position="288"/>
    </location>
</feature>
<evidence type="ECO:0000313" key="4">
    <source>
        <dbReference type="Proteomes" id="UP001166286"/>
    </source>
</evidence>
<name>A0AA39QYT2_9LECA</name>
<feature type="compositionally biased region" description="Basic and acidic residues" evidence="1">
    <location>
        <begin position="186"/>
        <end position="219"/>
    </location>
</feature>
<evidence type="ECO:0000313" key="3">
    <source>
        <dbReference type="EMBL" id="KAK0511747.1"/>
    </source>
</evidence>
<feature type="compositionally biased region" description="Polar residues" evidence="1">
    <location>
        <begin position="79"/>
        <end position="92"/>
    </location>
</feature>
<dbReference type="GO" id="GO:0031048">
    <property type="term" value="P:regulatory ncRNA-mediated heterochromatin formation"/>
    <property type="evidence" value="ECO:0007669"/>
    <property type="project" value="TreeGrafter"/>
</dbReference>
<dbReference type="InterPro" id="IPR037804">
    <property type="entry name" value="SGF73"/>
</dbReference>
<gene>
    <name evidence="3" type="ORF">JMJ35_006320</name>
</gene>
<reference evidence="3" key="1">
    <citation type="submission" date="2023-03" db="EMBL/GenBank/DDBJ databases">
        <title>Complete genome of Cladonia borealis.</title>
        <authorList>
            <person name="Park H."/>
        </authorList>
    </citation>
    <scope>NUCLEOTIDE SEQUENCE</scope>
    <source>
        <strain evidence="3">ANT050790</strain>
    </source>
</reference>
<organism evidence="3 4">
    <name type="scientific">Cladonia borealis</name>
    <dbReference type="NCBI Taxonomy" id="184061"/>
    <lineage>
        <taxon>Eukaryota</taxon>
        <taxon>Fungi</taxon>
        <taxon>Dikarya</taxon>
        <taxon>Ascomycota</taxon>
        <taxon>Pezizomycotina</taxon>
        <taxon>Lecanoromycetes</taxon>
        <taxon>OSLEUM clade</taxon>
        <taxon>Lecanoromycetidae</taxon>
        <taxon>Lecanorales</taxon>
        <taxon>Lecanorineae</taxon>
        <taxon>Cladoniaceae</taxon>
        <taxon>Cladonia</taxon>
    </lineage>
</organism>
<feature type="compositionally biased region" description="Polar residues" evidence="1">
    <location>
        <begin position="12"/>
        <end position="22"/>
    </location>
</feature>
<dbReference type="AlphaFoldDB" id="A0AA39QYT2"/>
<sequence>MASTDMSRRASVASSSEMSLQEPSAGKKPPPKQSKATGGVDLKKKIAKKTKPKDSESNGTKTAGTTRSPSPDSPAVNAVGTTSKSGDNTGTIQCRHCKKQFTTQDHDSHLPACLEKKKEKARKKKEAKEAKAREAKARELAEEKDKDGDSVMGDNTQTTGPAAEGTTEDHTGGSTKIQPKKSASKNSKDKGPESKKRKADTEADKEPKKKKLKKDEPPKPKLPKPKGPVNVEQQCGVLLPNGGFCARSLTCKSHSMGAKRSVPGRSLPYDQLLAMYQKRNQAKMQKAALSAAAPLPDDEPPTGPIDSDEETEKMMLSLRHWHPRPLVEPERVPIKTKYQTIRRKEMLAEAIANNGGKSLFGVPTGPKEASLGGQEGMMLPELNLDVNPADPMGQFNRMVDKENAKNAAWNPVRAKASAGQGPVRKTSGASQGGQ</sequence>
<accession>A0AA39QYT2</accession>
<proteinExistence type="predicted"/>
<evidence type="ECO:0000259" key="2">
    <source>
        <dbReference type="PROSITE" id="PS51505"/>
    </source>
</evidence>
<feature type="compositionally biased region" description="Polar residues" evidence="1">
    <location>
        <begin position="57"/>
        <end position="70"/>
    </location>
</feature>
<dbReference type="EMBL" id="JAFEKC020000013">
    <property type="protein sequence ID" value="KAK0511747.1"/>
    <property type="molecule type" value="Genomic_DNA"/>
</dbReference>